<evidence type="ECO:0000313" key="2">
    <source>
        <dbReference type="EMBL" id="PHU37166.1"/>
    </source>
</evidence>
<dbReference type="InterPro" id="IPR047729">
    <property type="entry name" value="Sce7726-like"/>
</dbReference>
<proteinExistence type="predicted"/>
<reference evidence="2 3" key="1">
    <citation type="submission" date="2017-10" db="EMBL/GenBank/DDBJ databases">
        <title>Resolving the taxonomy of Roseburia spp., Eubacterium rectale and Agathobacter spp. through phylogenomic analysis.</title>
        <authorList>
            <person name="Sheridan P.O."/>
            <person name="Walker A.W."/>
            <person name="Duncan S.H."/>
            <person name="Scott K.P."/>
            <person name="Toole P.W.O."/>
            <person name="Luis P."/>
            <person name="Flint H.J."/>
        </authorList>
    </citation>
    <scope>NUCLEOTIDE SEQUENCE [LARGE SCALE GENOMIC DNA]</scope>
    <source>
        <strain evidence="2 3">JK623</strain>
    </source>
</reference>
<reference evidence="2 3" key="2">
    <citation type="submission" date="2017-10" db="EMBL/GenBank/DDBJ databases">
        <authorList>
            <person name="Banno H."/>
            <person name="Chua N.-H."/>
        </authorList>
    </citation>
    <scope>NUCLEOTIDE SEQUENCE [LARGE SCALE GENOMIC DNA]</scope>
    <source>
        <strain evidence="2 3">JK623</strain>
    </source>
</reference>
<dbReference type="AlphaFoldDB" id="A0A2G3E1K3"/>
<gene>
    <name evidence="2" type="ORF">CSX02_09135</name>
</gene>
<evidence type="ECO:0008006" key="4">
    <source>
        <dbReference type="Google" id="ProtNLM"/>
    </source>
</evidence>
<evidence type="ECO:0000256" key="1">
    <source>
        <dbReference type="SAM" id="MobiDB-lite"/>
    </source>
</evidence>
<dbReference type="NCBIfam" id="NF033832">
    <property type="entry name" value="sce7726_fam"/>
    <property type="match status" value="1"/>
</dbReference>
<comment type="caution">
    <text evidence="2">The sequence shown here is derived from an EMBL/GenBank/DDBJ whole genome shotgun (WGS) entry which is preliminary data.</text>
</comment>
<dbReference type="RefSeq" id="WP_099386455.1">
    <property type="nucleotide sequence ID" value="NZ_JANSWH010000072.1"/>
</dbReference>
<evidence type="ECO:0000313" key="3">
    <source>
        <dbReference type="Proteomes" id="UP000224563"/>
    </source>
</evidence>
<dbReference type="Proteomes" id="UP000224563">
    <property type="component" value="Unassembled WGS sequence"/>
</dbReference>
<protein>
    <recommendedName>
        <fullName evidence="4">Sce7726 family protein</fullName>
    </recommendedName>
</protein>
<organism evidence="2 3">
    <name type="scientific">Agathobacter ruminis</name>
    <dbReference type="NCBI Taxonomy" id="1712665"/>
    <lineage>
        <taxon>Bacteria</taxon>
        <taxon>Bacillati</taxon>
        <taxon>Bacillota</taxon>
        <taxon>Clostridia</taxon>
        <taxon>Lachnospirales</taxon>
        <taxon>Lachnospiraceae</taxon>
        <taxon>Agathobacter</taxon>
    </lineage>
</organism>
<feature type="compositionally biased region" description="Basic residues" evidence="1">
    <location>
        <begin position="199"/>
        <end position="215"/>
    </location>
</feature>
<sequence length="215" mass="25693">MLKDKDIREPLFTYLEERYGKVRIFEEKNIGMNSRADVFLVLEDRLVGIEIKSDADSYTRLAGQVEDYDRCFDENIVVVGSTHGAHIEQHVPMHWGILTVEQDENGRCDFYILREPQKNPNLKMTEKIRLLWRPELANIQARHDLFKYPGKSKLFVQEYLIKTLEPDLLHREISHELFERDYTKIHDTINEYRTAHGAQPRRRRKRRKRKKRTTA</sequence>
<dbReference type="EMBL" id="PDYG01000074">
    <property type="protein sequence ID" value="PHU37166.1"/>
    <property type="molecule type" value="Genomic_DNA"/>
</dbReference>
<feature type="region of interest" description="Disordered" evidence="1">
    <location>
        <begin position="190"/>
        <end position="215"/>
    </location>
</feature>
<keyword evidence="3" id="KW-1185">Reference proteome</keyword>
<name>A0A2G3E1K3_9FIRM</name>
<accession>A0A2G3E1K3</accession>